<keyword evidence="3" id="KW-1185">Reference proteome</keyword>
<dbReference type="PROSITE" id="PS50279">
    <property type="entry name" value="BPTI_KUNITZ_2"/>
    <property type="match status" value="2"/>
</dbReference>
<dbReference type="WBParaSite" id="HPBE_0000245301-mRNA-1">
    <property type="protein sequence ID" value="HPBE_0000245301-mRNA-1"/>
    <property type="gene ID" value="HPBE_0000245301"/>
</dbReference>
<name>A0A183F8G1_HELPZ</name>
<dbReference type="SUPFAM" id="SSF57362">
    <property type="entry name" value="BPTI-like"/>
    <property type="match status" value="2"/>
</dbReference>
<sequence length="302" mass="31889">MCELLEDVTCPQRTFCQVGDGQSICCPVIAGVGSSTLLRWYYDRSYMKCQPFIFHGFQGNQNNFETPSACEAACASGSNVCDDGEPLPTVDGSASCAESSTSSCPTGSYCKTLGGAGFCCPEQVQRVAPIHQPVSDSLRPGKPPPSPCDQPVASGHGTMFISRFFFSKDYGHCLHFVYSGEGGNANNFANVHDCLNACAAGNNGTQFSSLPMVSPVLPFPLPQHTPLCPHGDVATGGEGLPIRCDATTGYGCPTGYVCTTSASGEAYCCQAPGLDLIPKRSVVKMCWTGMWPACKPIRMGVI</sequence>
<evidence type="ECO:0000313" key="3">
    <source>
        <dbReference type="Proteomes" id="UP000050761"/>
    </source>
</evidence>
<dbReference type="SMART" id="SM00131">
    <property type="entry name" value="KU"/>
    <property type="match status" value="2"/>
</dbReference>
<dbReference type="EMBL" id="UZAH01003706">
    <property type="protein sequence ID" value="VDO25359.1"/>
    <property type="molecule type" value="Genomic_DNA"/>
</dbReference>
<evidence type="ECO:0000259" key="1">
    <source>
        <dbReference type="PROSITE" id="PS50279"/>
    </source>
</evidence>
<dbReference type="PANTHER" id="PTHR46339">
    <property type="entry name" value="PROTEIN CBG15282-RELATED"/>
    <property type="match status" value="1"/>
</dbReference>
<reference evidence="2 3" key="1">
    <citation type="submission" date="2018-11" db="EMBL/GenBank/DDBJ databases">
        <authorList>
            <consortium name="Pathogen Informatics"/>
        </authorList>
    </citation>
    <scope>NUCLEOTIDE SEQUENCE [LARGE SCALE GENOMIC DNA]</scope>
</reference>
<dbReference type="Pfam" id="PF14625">
    <property type="entry name" value="Lustrin_cystein"/>
    <property type="match status" value="2"/>
</dbReference>
<evidence type="ECO:0000313" key="4">
    <source>
        <dbReference type="WBParaSite" id="HPBE_0000245301-mRNA-1"/>
    </source>
</evidence>
<dbReference type="Pfam" id="PF00014">
    <property type="entry name" value="Kunitz_BPTI"/>
    <property type="match status" value="2"/>
</dbReference>
<proteinExistence type="predicted"/>
<evidence type="ECO:0000313" key="2">
    <source>
        <dbReference type="EMBL" id="VDO25359.1"/>
    </source>
</evidence>
<protein>
    <submittedName>
        <fullName evidence="4">Kunitz/Bovine pancreatic trypsin inhibitor domain protein</fullName>
    </submittedName>
</protein>
<dbReference type="CDD" id="cd22593">
    <property type="entry name" value="Kunitz_conkunitzin"/>
    <property type="match status" value="2"/>
</dbReference>
<feature type="domain" description="BPTI/Kunitz inhibitor" evidence="1">
    <location>
        <begin position="148"/>
        <end position="198"/>
    </location>
</feature>
<dbReference type="Gene3D" id="4.10.410.10">
    <property type="entry name" value="Pancreatic trypsin inhibitor Kunitz domain"/>
    <property type="match status" value="2"/>
</dbReference>
<dbReference type="SMART" id="SM00289">
    <property type="entry name" value="WR1"/>
    <property type="match status" value="2"/>
</dbReference>
<dbReference type="InterPro" id="IPR036880">
    <property type="entry name" value="Kunitz_BPTI_sf"/>
</dbReference>
<dbReference type="OrthoDB" id="4473401at2759"/>
<gene>
    <name evidence="2" type="ORF">HPBE_LOCUS2454</name>
</gene>
<dbReference type="GO" id="GO:0004867">
    <property type="term" value="F:serine-type endopeptidase inhibitor activity"/>
    <property type="evidence" value="ECO:0007669"/>
    <property type="project" value="InterPro"/>
</dbReference>
<dbReference type="Proteomes" id="UP000050761">
    <property type="component" value="Unassembled WGS sequence"/>
</dbReference>
<reference evidence="4" key="2">
    <citation type="submission" date="2019-09" db="UniProtKB">
        <authorList>
            <consortium name="WormBaseParasite"/>
        </authorList>
    </citation>
    <scope>IDENTIFICATION</scope>
</reference>
<dbReference type="InterPro" id="IPR053014">
    <property type="entry name" value="Cuticle_assoc_divergent"/>
</dbReference>
<dbReference type="InterPro" id="IPR002223">
    <property type="entry name" value="Kunitz_BPTI"/>
</dbReference>
<feature type="domain" description="BPTI/Kunitz inhibitor" evidence="1">
    <location>
        <begin position="16"/>
        <end position="74"/>
    </location>
</feature>
<dbReference type="InterPro" id="IPR028150">
    <property type="entry name" value="Lustrin_cystein"/>
</dbReference>
<dbReference type="InterPro" id="IPR006150">
    <property type="entry name" value="Cys_repeat_1"/>
</dbReference>
<organism evidence="3 4">
    <name type="scientific">Heligmosomoides polygyrus</name>
    <name type="common">Parasitic roundworm</name>
    <dbReference type="NCBI Taxonomy" id="6339"/>
    <lineage>
        <taxon>Eukaryota</taxon>
        <taxon>Metazoa</taxon>
        <taxon>Ecdysozoa</taxon>
        <taxon>Nematoda</taxon>
        <taxon>Chromadorea</taxon>
        <taxon>Rhabditida</taxon>
        <taxon>Rhabditina</taxon>
        <taxon>Rhabditomorpha</taxon>
        <taxon>Strongyloidea</taxon>
        <taxon>Heligmosomidae</taxon>
        <taxon>Heligmosomoides</taxon>
    </lineage>
</organism>
<accession>A0A3P7U155</accession>
<accession>A0A183F8G1</accession>
<dbReference type="AlphaFoldDB" id="A0A183F8G1"/>